<organism evidence="4 5">
    <name type="scientific">Clostridium grantii DSM 8605</name>
    <dbReference type="NCBI Taxonomy" id="1121316"/>
    <lineage>
        <taxon>Bacteria</taxon>
        <taxon>Bacillati</taxon>
        <taxon>Bacillota</taxon>
        <taxon>Clostridia</taxon>
        <taxon>Eubacteriales</taxon>
        <taxon>Clostridiaceae</taxon>
        <taxon>Clostridium</taxon>
    </lineage>
</organism>
<keyword evidence="2" id="KW-1133">Transmembrane helix</keyword>
<dbReference type="EMBL" id="FQXM01000026">
    <property type="protein sequence ID" value="SHH96780.1"/>
    <property type="molecule type" value="Genomic_DNA"/>
</dbReference>
<name>A0A1M5XAC6_9CLOT</name>
<evidence type="ECO:0000313" key="5">
    <source>
        <dbReference type="Proteomes" id="UP000184447"/>
    </source>
</evidence>
<proteinExistence type="predicted"/>
<feature type="transmembrane region" description="Helical" evidence="2">
    <location>
        <begin position="44"/>
        <end position="62"/>
    </location>
</feature>
<dbReference type="SUPFAM" id="SSF49785">
    <property type="entry name" value="Galactose-binding domain-like"/>
    <property type="match status" value="1"/>
</dbReference>
<dbReference type="InterPro" id="IPR008979">
    <property type="entry name" value="Galactose-bd-like_sf"/>
</dbReference>
<feature type="compositionally biased region" description="Polar residues" evidence="1">
    <location>
        <begin position="84"/>
        <end position="96"/>
    </location>
</feature>
<evidence type="ECO:0000256" key="2">
    <source>
        <dbReference type="SAM" id="Phobius"/>
    </source>
</evidence>
<keyword evidence="5" id="KW-1185">Reference proteome</keyword>
<dbReference type="InterPro" id="IPR057561">
    <property type="entry name" value="NADase_transloc"/>
</dbReference>
<dbReference type="Proteomes" id="UP000184447">
    <property type="component" value="Unassembled WGS sequence"/>
</dbReference>
<keyword evidence="2" id="KW-0812">Transmembrane</keyword>
<accession>A0A1M5XAC6</accession>
<dbReference type="NCBIfam" id="NF047619">
    <property type="entry name" value="NADase_discoid"/>
    <property type="match status" value="1"/>
</dbReference>
<dbReference type="STRING" id="1121316.SAMN02745207_03495"/>
<dbReference type="OrthoDB" id="85718at2"/>
<gene>
    <name evidence="4" type="ORF">SAMN02745207_03495</name>
</gene>
<feature type="compositionally biased region" description="Basic and acidic residues" evidence="1">
    <location>
        <begin position="97"/>
        <end position="109"/>
    </location>
</feature>
<evidence type="ECO:0000259" key="3">
    <source>
        <dbReference type="Pfam" id="PF25302"/>
    </source>
</evidence>
<reference evidence="4 5" key="1">
    <citation type="submission" date="2016-11" db="EMBL/GenBank/DDBJ databases">
        <authorList>
            <person name="Jaros S."/>
            <person name="Januszkiewicz K."/>
            <person name="Wedrychowicz H."/>
        </authorList>
    </citation>
    <scope>NUCLEOTIDE SEQUENCE [LARGE SCALE GENOMIC DNA]</scope>
    <source>
        <strain evidence="4 5">DSM 8605</strain>
    </source>
</reference>
<feature type="domain" description="NAD glycohydrolase translocation F5/8 type C" evidence="3">
    <location>
        <begin position="146"/>
        <end position="278"/>
    </location>
</feature>
<sequence>MSNENKINNFVWSDFMNYKRNENRRSRTSKRRVNHRNNKKRNKFIFFAIFIIPLLILSLYLLTNYKDIKKSFLTKNTEEFTNLQDDLQRDNINTSESNKKTEDDSKENQIESVDETLENKENEIKVLKLLPEDKEKYTIYKEYFNSCSSFLVQDGTEYDADFINDFRLDTAWNEGKEGNGIDEWIEIKLHWPSDVNGIIIENGYKKTEKLYFENNRPKTLEIELIGQDTFTVQLPDDFENSYYLKLPKTYDAIGVKITILDVYKGSKYSDTCISEIQLVYEQK</sequence>
<evidence type="ECO:0000256" key="1">
    <source>
        <dbReference type="SAM" id="MobiDB-lite"/>
    </source>
</evidence>
<feature type="region of interest" description="Disordered" evidence="1">
    <location>
        <begin position="84"/>
        <end position="112"/>
    </location>
</feature>
<keyword evidence="2" id="KW-0472">Membrane</keyword>
<protein>
    <recommendedName>
        <fullName evidence="3">NAD glycohydrolase translocation F5/8 type C domain-containing protein</fullName>
    </recommendedName>
</protein>
<dbReference type="AlphaFoldDB" id="A0A1M5XAC6"/>
<dbReference type="Pfam" id="PF25302">
    <property type="entry name" value="NADase_transloc"/>
    <property type="match status" value="1"/>
</dbReference>
<evidence type="ECO:0000313" key="4">
    <source>
        <dbReference type="EMBL" id="SHH96780.1"/>
    </source>
</evidence>